<dbReference type="Proteomes" id="UP000184516">
    <property type="component" value="Unassembled WGS sequence"/>
</dbReference>
<evidence type="ECO:0000256" key="6">
    <source>
        <dbReference type="SAM" id="SignalP"/>
    </source>
</evidence>
<keyword evidence="4" id="KW-0472">Membrane</keyword>
<dbReference type="SUPFAM" id="SSF48452">
    <property type="entry name" value="TPR-like"/>
    <property type="match status" value="1"/>
</dbReference>
<evidence type="ECO:0000256" key="4">
    <source>
        <dbReference type="ARBA" id="ARBA00023136"/>
    </source>
</evidence>
<dbReference type="InterPro" id="IPR033985">
    <property type="entry name" value="SusD-like_N"/>
</dbReference>
<evidence type="ECO:0000256" key="5">
    <source>
        <dbReference type="ARBA" id="ARBA00023237"/>
    </source>
</evidence>
<dbReference type="Gene3D" id="1.25.40.390">
    <property type="match status" value="1"/>
</dbReference>
<dbReference type="AlphaFoldDB" id="A0A1M5PKB7"/>
<reference evidence="10" key="1">
    <citation type="submission" date="2016-11" db="EMBL/GenBank/DDBJ databases">
        <authorList>
            <person name="Varghese N."/>
            <person name="Submissions S."/>
        </authorList>
    </citation>
    <scope>NUCLEOTIDE SEQUENCE [LARGE SCALE GENOMIC DNA]</scope>
    <source>
        <strain evidence="10">DSM 19978</strain>
    </source>
</reference>
<dbReference type="OrthoDB" id="5694214at2"/>
<dbReference type="Pfam" id="PF07980">
    <property type="entry name" value="SusD_RagB"/>
    <property type="match status" value="1"/>
</dbReference>
<evidence type="ECO:0000256" key="3">
    <source>
        <dbReference type="ARBA" id="ARBA00022729"/>
    </source>
</evidence>
<evidence type="ECO:0000259" key="8">
    <source>
        <dbReference type="Pfam" id="PF14322"/>
    </source>
</evidence>
<feature type="domain" description="SusD-like N-terminal" evidence="8">
    <location>
        <begin position="99"/>
        <end position="219"/>
    </location>
</feature>
<sequence>MKFKHIFSLLALGFLFSCSKDFLDETPVDFIAAENAFKTYDDFNLSIAGLHDKVRDEFYSIDGNFPFDYTYGTDIVFDGQPDARRWTPYTAVMQPSGGNRVPETHWRALYKIVSESNMAISRLGDVELTPVQERNIEGRARFFRALAYRTLVYLYGGVPISLEEIKEPKYDFVRATKKEVLEQCILDLTFASNNLPGITQVKDGEIHALAAAHLLAEVYIANGEPKKAILAATKVIDDPNTDLMTRRFGSRATENGRDVYWDLFRGKNQNRTSGNTESLYVIQYETDVPGGAMISTTKDGGFYMERHHGPNIGSLRVGGVNPFLYPVSDYTGGRGIGWAISTKHFSNTIWVSDFTNDMRNANHNFVRVFTYNNPQFPLYYGKTISTENPPAGITVPGRNFYAYQTKGTTPGEHPDNLYIDKTRGLLNANAGATYADQYMFRLAETYLLRAEAYMNDNQQGLAAADINVVRARANAKPVAEANVNIDYILDERMRELGVEEKRRLTLMRLGLLYNRVTRFNSYYKEIQEFHNLWPIPFVEIERNTGAVLDQNPGYVN</sequence>
<dbReference type="Pfam" id="PF14322">
    <property type="entry name" value="SusD-like_3"/>
    <property type="match status" value="1"/>
</dbReference>
<feature type="chain" id="PRO_5011957344" evidence="6">
    <location>
        <begin position="20"/>
        <end position="556"/>
    </location>
</feature>
<evidence type="ECO:0000313" key="10">
    <source>
        <dbReference type="Proteomes" id="UP000184516"/>
    </source>
</evidence>
<evidence type="ECO:0000313" key="9">
    <source>
        <dbReference type="EMBL" id="SHH02157.1"/>
    </source>
</evidence>
<feature type="signal peptide" evidence="6">
    <location>
        <begin position="1"/>
        <end position="19"/>
    </location>
</feature>
<dbReference type="GO" id="GO:0009279">
    <property type="term" value="C:cell outer membrane"/>
    <property type="evidence" value="ECO:0007669"/>
    <property type="project" value="UniProtKB-SubCell"/>
</dbReference>
<comment type="similarity">
    <text evidence="2">Belongs to the SusD family.</text>
</comment>
<evidence type="ECO:0000259" key="7">
    <source>
        <dbReference type="Pfam" id="PF07980"/>
    </source>
</evidence>
<dbReference type="EMBL" id="FQWB01000011">
    <property type="protein sequence ID" value="SHH02157.1"/>
    <property type="molecule type" value="Genomic_DNA"/>
</dbReference>
<evidence type="ECO:0000256" key="2">
    <source>
        <dbReference type="ARBA" id="ARBA00006275"/>
    </source>
</evidence>
<dbReference type="STRING" id="468056.SAMN05443549_11114"/>
<dbReference type="PROSITE" id="PS51257">
    <property type="entry name" value="PROKAR_LIPOPROTEIN"/>
    <property type="match status" value="1"/>
</dbReference>
<accession>A0A1M5PKB7</accession>
<proteinExistence type="inferred from homology"/>
<dbReference type="RefSeq" id="WP_073371948.1">
    <property type="nucleotide sequence ID" value="NZ_FQWB01000011.1"/>
</dbReference>
<keyword evidence="5" id="KW-0998">Cell outer membrane</keyword>
<keyword evidence="10" id="KW-1185">Reference proteome</keyword>
<feature type="domain" description="RagB/SusD" evidence="7">
    <location>
        <begin position="299"/>
        <end position="554"/>
    </location>
</feature>
<dbReference type="InterPro" id="IPR011990">
    <property type="entry name" value="TPR-like_helical_dom_sf"/>
</dbReference>
<comment type="subcellular location">
    <subcellularLocation>
        <location evidence="1">Cell outer membrane</location>
    </subcellularLocation>
</comment>
<gene>
    <name evidence="9" type="ORF">SAMN05443549_11114</name>
</gene>
<evidence type="ECO:0000256" key="1">
    <source>
        <dbReference type="ARBA" id="ARBA00004442"/>
    </source>
</evidence>
<name>A0A1M5PKB7_9FLAO</name>
<keyword evidence="3 6" id="KW-0732">Signal</keyword>
<dbReference type="InterPro" id="IPR012944">
    <property type="entry name" value="SusD_RagB_dom"/>
</dbReference>
<protein>
    <submittedName>
        <fullName evidence="9">Starch-binding associating with outer membrane</fullName>
    </submittedName>
</protein>
<organism evidence="9 10">
    <name type="scientific">Flavobacterium fluvii</name>
    <dbReference type="NCBI Taxonomy" id="468056"/>
    <lineage>
        <taxon>Bacteria</taxon>
        <taxon>Pseudomonadati</taxon>
        <taxon>Bacteroidota</taxon>
        <taxon>Flavobacteriia</taxon>
        <taxon>Flavobacteriales</taxon>
        <taxon>Flavobacteriaceae</taxon>
        <taxon>Flavobacterium</taxon>
    </lineage>
</organism>